<evidence type="ECO:0000313" key="2">
    <source>
        <dbReference type="EMBL" id="PAS93750.1"/>
    </source>
</evidence>
<reference evidence="2 3" key="2">
    <citation type="submission" date="2017-07" db="EMBL/GenBank/DDBJ databases">
        <title>Candidatus Dactylopiibacterium carminicum, a nitrogen-fixing symbiont of the cochineal insect Dactylopius coccus and Dactylopius opuntiae (Hemiptera: Coccoidea: Dactylopiidae).</title>
        <authorList>
            <person name="Vera A."/>
        </authorList>
    </citation>
    <scope>NUCLEOTIDE SEQUENCE [LARGE SCALE GENOMIC DNA]</scope>
    <source>
        <strain evidence="2 3">NFDCM</strain>
    </source>
</reference>
<keyword evidence="4" id="KW-1185">Reference proteome</keyword>
<evidence type="ECO:0000313" key="1">
    <source>
        <dbReference type="EMBL" id="KAF7599795.1"/>
    </source>
</evidence>
<dbReference type="Proteomes" id="UP000623509">
    <property type="component" value="Unassembled WGS sequence"/>
</dbReference>
<sequence>MPHYEFRLAISPEQYLAYYKGTIKQVIVTCDNGQRLQFPAALLRQFVSQHGIQGNFELQCDEQGRNATLIRRR</sequence>
<dbReference type="Pfam" id="PF11197">
    <property type="entry name" value="DUF2835"/>
    <property type="match status" value="1"/>
</dbReference>
<proteinExistence type="predicted"/>
<evidence type="ECO:0000313" key="4">
    <source>
        <dbReference type="Proteomes" id="UP000623509"/>
    </source>
</evidence>
<comment type="caution">
    <text evidence="2">The sequence shown here is derived from an EMBL/GenBank/DDBJ whole genome shotgun (WGS) entry which is preliminary data.</text>
</comment>
<gene>
    <name evidence="1" type="ORF">BGI27_06045</name>
    <name evidence="2" type="ORF">CGU29_06485</name>
</gene>
<dbReference type="AlphaFoldDB" id="A0A272EVQ7"/>
<name>A0A272EVQ7_9RHOO</name>
<dbReference type="InterPro" id="IPR021363">
    <property type="entry name" value="DUF2835"/>
</dbReference>
<reference evidence="1 4" key="1">
    <citation type="submission" date="2016-08" db="EMBL/GenBank/DDBJ databases">
        <title>Candidatus Dactylopiibacterium carminicum genome sequence.</title>
        <authorList>
            <person name="Ramirez-Puebla S.T."/>
            <person name="Ormeno-Orrillo E."/>
            <person name="Vera-Ponce De Leon A."/>
            <person name="Luis L."/>
            <person name="Sanchez-Flores A."/>
            <person name="Monica R."/>
            <person name="Martinez-Romero E."/>
        </authorList>
    </citation>
    <scope>NUCLEOTIDE SEQUENCE [LARGE SCALE GENOMIC DNA]</scope>
    <source>
        <strain evidence="1">END1</strain>
    </source>
</reference>
<accession>A0A272EVQ7</accession>
<organism evidence="2 3">
    <name type="scientific">Candidatus Dactylopiibacterium carminicum</name>
    <dbReference type="NCBI Taxonomy" id="857335"/>
    <lineage>
        <taxon>Bacteria</taxon>
        <taxon>Pseudomonadati</taxon>
        <taxon>Pseudomonadota</taxon>
        <taxon>Betaproteobacteria</taxon>
        <taxon>Rhodocyclales</taxon>
        <taxon>Rhodocyclaceae</taxon>
        <taxon>Candidatus Dactylopiibacterium</taxon>
    </lineage>
</organism>
<dbReference type="Proteomes" id="UP000216107">
    <property type="component" value="Unassembled WGS sequence"/>
</dbReference>
<protein>
    <submittedName>
        <fullName evidence="1">DUF2835 domain-containing protein</fullName>
    </submittedName>
</protein>
<dbReference type="EMBL" id="NMRN01000013">
    <property type="protein sequence ID" value="PAS93750.1"/>
    <property type="molecule type" value="Genomic_DNA"/>
</dbReference>
<evidence type="ECO:0000313" key="3">
    <source>
        <dbReference type="Proteomes" id="UP000216107"/>
    </source>
</evidence>
<dbReference type="OrthoDB" id="5600793at2"/>
<dbReference type="EMBL" id="MDUX01000014">
    <property type="protein sequence ID" value="KAF7599795.1"/>
    <property type="molecule type" value="Genomic_DNA"/>
</dbReference>